<dbReference type="Proteomes" id="UP000054845">
    <property type="component" value="Unassembled WGS sequence"/>
</dbReference>
<dbReference type="Pfam" id="PF15365">
    <property type="entry name" value="PNRC"/>
    <property type="match status" value="1"/>
</dbReference>
<evidence type="ECO:0000313" key="2">
    <source>
        <dbReference type="EMBL" id="CEH12722.1"/>
    </source>
</evidence>
<evidence type="ECO:0000256" key="1">
    <source>
        <dbReference type="SAM" id="MobiDB-lite"/>
    </source>
</evidence>
<feature type="region of interest" description="Disordered" evidence="1">
    <location>
        <begin position="1"/>
        <end position="138"/>
    </location>
</feature>
<organism evidence="2 3">
    <name type="scientific">Ceraceosorus bombacis</name>
    <dbReference type="NCBI Taxonomy" id="401625"/>
    <lineage>
        <taxon>Eukaryota</taxon>
        <taxon>Fungi</taxon>
        <taxon>Dikarya</taxon>
        <taxon>Basidiomycota</taxon>
        <taxon>Ustilaginomycotina</taxon>
        <taxon>Exobasidiomycetes</taxon>
        <taxon>Ceraceosorales</taxon>
        <taxon>Ceraceosoraceae</taxon>
        <taxon>Ceraceosorus</taxon>
    </lineage>
</organism>
<feature type="region of interest" description="Disordered" evidence="1">
    <location>
        <begin position="262"/>
        <end position="298"/>
    </location>
</feature>
<protein>
    <submittedName>
        <fullName evidence="2">Proline-rich nuclear receptor coactivator</fullName>
    </submittedName>
</protein>
<feature type="compositionally biased region" description="Low complexity" evidence="1">
    <location>
        <begin position="461"/>
        <end position="473"/>
    </location>
</feature>
<dbReference type="AlphaFoldDB" id="A0A0N7L940"/>
<feature type="compositionally biased region" description="Basic residues" evidence="1">
    <location>
        <begin position="119"/>
        <end position="128"/>
    </location>
</feature>
<feature type="compositionally biased region" description="Low complexity" evidence="1">
    <location>
        <begin position="362"/>
        <end position="380"/>
    </location>
</feature>
<reference evidence="2 3" key="1">
    <citation type="submission" date="2014-09" db="EMBL/GenBank/DDBJ databases">
        <authorList>
            <person name="Magalhaes I.L.F."/>
            <person name="Oliveira U."/>
            <person name="Santos F.R."/>
            <person name="Vidigal T.H.D.A."/>
            <person name="Brescovit A.D."/>
            <person name="Santos A.J."/>
        </authorList>
    </citation>
    <scope>NUCLEOTIDE SEQUENCE [LARGE SCALE GENOMIC DNA]</scope>
</reference>
<feature type="region of interest" description="Disordered" evidence="1">
    <location>
        <begin position="206"/>
        <end position="225"/>
    </location>
</feature>
<keyword evidence="3" id="KW-1185">Reference proteome</keyword>
<feature type="compositionally biased region" description="Basic residues" evidence="1">
    <location>
        <begin position="44"/>
        <end position="54"/>
    </location>
</feature>
<feature type="compositionally biased region" description="Polar residues" evidence="1">
    <location>
        <begin position="25"/>
        <end position="43"/>
    </location>
</feature>
<feature type="region of interest" description="Disordered" evidence="1">
    <location>
        <begin position="316"/>
        <end position="473"/>
    </location>
</feature>
<dbReference type="EMBL" id="CCYA01000181">
    <property type="protein sequence ID" value="CEH12722.1"/>
    <property type="molecule type" value="Genomic_DNA"/>
</dbReference>
<feature type="compositionally biased region" description="Polar residues" evidence="1">
    <location>
        <begin position="63"/>
        <end position="86"/>
    </location>
</feature>
<proteinExistence type="predicted"/>
<evidence type="ECO:0000313" key="3">
    <source>
        <dbReference type="Proteomes" id="UP000054845"/>
    </source>
</evidence>
<feature type="compositionally biased region" description="Low complexity" evidence="1">
    <location>
        <begin position="327"/>
        <end position="341"/>
    </location>
</feature>
<sequence length="492" mass="50598">MLAMHNTSIQSSHIPQSHFAHNHQSRPNSRTGSQHSSGSVTSRPKQRNTHKKSSSQRAEADDTGSTQSKPMKQQQPGLLTLSQPIAANSAESSSKRKGKAASRPDAATANITGGASTKSSKRKSKKAPPPRLLDSHGKDAALVGVTGSILSQSAPSAATPLASASVSEKNALAEAGNGGLTWQQELLSGGKARNPETVSLRSVKKNNSVKRPAAAPAANEKVKSAGAKDLTWQQALFNQPRSSGPHYDFFADDRDAATFGSGDERAVSAVPGRRRRADSLGASSRSKGTNAKGAKRPSALAATDNLLVDDVFDNSRSPARSARKGVSVSAAAAPSTAPRTPNTHKNKGTLLAAHQSPVNGRASASSPISSSTAAVAVAYAGPNFHNSPSPNSLPAPKFNSKLRSSALASEGLKGSSSASGGETESSEDESGAKINGAMPRQESPSPEKEKTKHTSSLAPPSTSRASGAAADRSATIESLLARMMAPPRSAGI</sequence>
<name>A0A0N7L940_9BASI</name>
<feature type="compositionally biased region" description="Low complexity" evidence="1">
    <location>
        <begin position="414"/>
        <end position="423"/>
    </location>
</feature>
<accession>A0A0N7L940</accession>
<keyword evidence="2" id="KW-0675">Receptor</keyword>
<dbReference type="STRING" id="401625.A0A0N7L940"/>
<dbReference type="GO" id="GO:0016071">
    <property type="term" value="P:mRNA metabolic process"/>
    <property type="evidence" value="ECO:0007669"/>
    <property type="project" value="UniProtKB-ARBA"/>
</dbReference>
<feature type="compositionally biased region" description="Polar residues" evidence="1">
    <location>
        <begin position="1"/>
        <end position="15"/>
    </location>
</feature>
<dbReference type="OrthoDB" id="3366817at2759"/>
<dbReference type="InterPro" id="IPR028322">
    <property type="entry name" value="PNRC-like_rgn"/>
</dbReference>